<dbReference type="EMBL" id="AZBU02000011">
    <property type="protein sequence ID" value="TKR60819.1"/>
    <property type="molecule type" value="Genomic_DNA"/>
</dbReference>
<sequence length="118" mass="13930">MHSYPTKSIVNSFEISLHVHRSSRLIPSRCRHLLACLYWPFCNRKSDYFYFWNVSGGLEKLRRVTSSAGTKTTKNSPLRNPPSAFLDTLDWVRKRPRRIDYDKDKRGLKTYVNRVPLL</sequence>
<comment type="caution">
    <text evidence="1">The sequence shown here is derived from an EMBL/GenBank/DDBJ whole genome shotgun (WGS) entry which is preliminary data.</text>
</comment>
<organism evidence="1 2">
    <name type="scientific">Steinernema carpocapsae</name>
    <name type="common">Entomopathogenic nematode</name>
    <dbReference type="NCBI Taxonomy" id="34508"/>
    <lineage>
        <taxon>Eukaryota</taxon>
        <taxon>Metazoa</taxon>
        <taxon>Ecdysozoa</taxon>
        <taxon>Nematoda</taxon>
        <taxon>Chromadorea</taxon>
        <taxon>Rhabditida</taxon>
        <taxon>Tylenchina</taxon>
        <taxon>Panagrolaimomorpha</taxon>
        <taxon>Strongyloidoidea</taxon>
        <taxon>Steinernematidae</taxon>
        <taxon>Steinernema</taxon>
    </lineage>
</organism>
<accession>A0A4U5LX70</accession>
<reference evidence="1 2" key="1">
    <citation type="journal article" date="2015" name="Genome Biol.">
        <title>Comparative genomics of Steinernema reveals deeply conserved gene regulatory networks.</title>
        <authorList>
            <person name="Dillman A.R."/>
            <person name="Macchietto M."/>
            <person name="Porter C.F."/>
            <person name="Rogers A."/>
            <person name="Williams B."/>
            <person name="Antoshechkin I."/>
            <person name="Lee M.M."/>
            <person name="Goodwin Z."/>
            <person name="Lu X."/>
            <person name="Lewis E.E."/>
            <person name="Goodrich-Blair H."/>
            <person name="Stock S.P."/>
            <person name="Adams B.J."/>
            <person name="Sternberg P.W."/>
            <person name="Mortazavi A."/>
        </authorList>
    </citation>
    <scope>NUCLEOTIDE SEQUENCE [LARGE SCALE GENOMIC DNA]</scope>
    <source>
        <strain evidence="1 2">ALL</strain>
    </source>
</reference>
<evidence type="ECO:0000313" key="1">
    <source>
        <dbReference type="EMBL" id="TKR60819.1"/>
    </source>
</evidence>
<proteinExistence type="predicted"/>
<keyword evidence="2" id="KW-1185">Reference proteome</keyword>
<gene>
    <name evidence="1" type="ORF">L596_028006</name>
</gene>
<name>A0A4U5LX70_STECR</name>
<dbReference type="Proteomes" id="UP000298663">
    <property type="component" value="Unassembled WGS sequence"/>
</dbReference>
<reference evidence="1 2" key="2">
    <citation type="journal article" date="2019" name="G3 (Bethesda)">
        <title>Hybrid Assembly of the Genome of the Entomopathogenic Nematode Steinernema carpocapsae Identifies the X-Chromosome.</title>
        <authorList>
            <person name="Serra L."/>
            <person name="Macchietto M."/>
            <person name="Macias-Munoz A."/>
            <person name="McGill C.J."/>
            <person name="Rodriguez I.M."/>
            <person name="Rodriguez B."/>
            <person name="Murad R."/>
            <person name="Mortazavi A."/>
        </authorList>
    </citation>
    <scope>NUCLEOTIDE SEQUENCE [LARGE SCALE GENOMIC DNA]</scope>
    <source>
        <strain evidence="1 2">ALL</strain>
    </source>
</reference>
<dbReference type="AlphaFoldDB" id="A0A4U5LX70"/>
<protein>
    <submittedName>
        <fullName evidence="1">Uncharacterized protein</fullName>
    </submittedName>
</protein>
<evidence type="ECO:0000313" key="2">
    <source>
        <dbReference type="Proteomes" id="UP000298663"/>
    </source>
</evidence>